<name>A0AAV4CS94_9GAST</name>
<feature type="region of interest" description="Disordered" evidence="1">
    <location>
        <begin position="203"/>
        <end position="223"/>
    </location>
</feature>
<dbReference type="EMBL" id="BLXT01006930">
    <property type="protein sequence ID" value="GFO34759.1"/>
    <property type="molecule type" value="Genomic_DNA"/>
</dbReference>
<dbReference type="Proteomes" id="UP000735302">
    <property type="component" value="Unassembled WGS sequence"/>
</dbReference>
<feature type="compositionally biased region" description="Polar residues" evidence="1">
    <location>
        <begin position="32"/>
        <end position="43"/>
    </location>
</feature>
<proteinExistence type="predicted"/>
<evidence type="ECO:0000256" key="1">
    <source>
        <dbReference type="SAM" id="MobiDB-lite"/>
    </source>
</evidence>
<sequence length="258" mass="29119">MRLFAGGAVLKVQCKRPQQCKGACGVRESPRSTETGSRGVTRSTYTHRQPNLWSNNWMASRPVQEKTKVKEHSLHTRKPQTTGSTARQYIPADFRAGSLPTEPGKEGKSNKEIVCARVFLYMKRIEQRVGKDRAKDADTERVRGLNKPNQHKICRCNYDVVPRQPGQAINHGQCEDSTTGLRAAIIALQQEGDIQLLRPVQEKTKAEEHSLHTRKPQTSDKSWTMRGFSDRFASSDHSATNNRKEIFSFSTFPPMVAQ</sequence>
<evidence type="ECO:0000313" key="2">
    <source>
        <dbReference type="EMBL" id="GFO34759.1"/>
    </source>
</evidence>
<organism evidence="2 3">
    <name type="scientific">Plakobranchus ocellatus</name>
    <dbReference type="NCBI Taxonomy" id="259542"/>
    <lineage>
        <taxon>Eukaryota</taxon>
        <taxon>Metazoa</taxon>
        <taxon>Spiralia</taxon>
        <taxon>Lophotrochozoa</taxon>
        <taxon>Mollusca</taxon>
        <taxon>Gastropoda</taxon>
        <taxon>Heterobranchia</taxon>
        <taxon>Euthyneura</taxon>
        <taxon>Panpulmonata</taxon>
        <taxon>Sacoglossa</taxon>
        <taxon>Placobranchoidea</taxon>
        <taxon>Plakobranchidae</taxon>
        <taxon>Plakobranchus</taxon>
    </lineage>
</organism>
<comment type="caution">
    <text evidence="2">The sequence shown here is derived from an EMBL/GenBank/DDBJ whole genome shotgun (WGS) entry which is preliminary data.</text>
</comment>
<feature type="region of interest" description="Disordered" evidence="1">
    <location>
        <begin position="23"/>
        <end position="43"/>
    </location>
</feature>
<gene>
    <name evidence="2" type="ORF">PoB_006126400</name>
</gene>
<accession>A0AAV4CS94</accession>
<keyword evidence="3" id="KW-1185">Reference proteome</keyword>
<protein>
    <submittedName>
        <fullName evidence="2">Uncharacterized protein</fullName>
    </submittedName>
</protein>
<evidence type="ECO:0000313" key="3">
    <source>
        <dbReference type="Proteomes" id="UP000735302"/>
    </source>
</evidence>
<dbReference type="AlphaFoldDB" id="A0AAV4CS94"/>
<reference evidence="2 3" key="1">
    <citation type="journal article" date="2021" name="Elife">
        <title>Chloroplast acquisition without the gene transfer in kleptoplastic sea slugs, Plakobranchus ocellatus.</title>
        <authorList>
            <person name="Maeda T."/>
            <person name="Takahashi S."/>
            <person name="Yoshida T."/>
            <person name="Shimamura S."/>
            <person name="Takaki Y."/>
            <person name="Nagai Y."/>
            <person name="Toyoda A."/>
            <person name="Suzuki Y."/>
            <person name="Arimoto A."/>
            <person name="Ishii H."/>
            <person name="Satoh N."/>
            <person name="Nishiyama T."/>
            <person name="Hasebe M."/>
            <person name="Maruyama T."/>
            <person name="Minagawa J."/>
            <person name="Obokata J."/>
            <person name="Shigenobu S."/>
        </authorList>
    </citation>
    <scope>NUCLEOTIDE SEQUENCE [LARGE SCALE GENOMIC DNA]</scope>
</reference>